<feature type="domain" description="Iron-binding zinc finger CDGSH type" evidence="5">
    <location>
        <begin position="47"/>
        <end position="82"/>
    </location>
</feature>
<proteinExistence type="predicted"/>
<evidence type="ECO:0000256" key="3">
    <source>
        <dbReference type="ARBA" id="ARBA00023004"/>
    </source>
</evidence>
<dbReference type="InterPro" id="IPR018967">
    <property type="entry name" value="FeS-contain_CDGSH-typ"/>
</dbReference>
<dbReference type="InterPro" id="IPR042216">
    <property type="entry name" value="MitoNEET_CISD"/>
</dbReference>
<keyword evidence="2" id="KW-0479">Metal-binding</keyword>
<dbReference type="SMART" id="SM00704">
    <property type="entry name" value="ZnF_CDGSH"/>
    <property type="match status" value="2"/>
</dbReference>
<keyword evidence="1" id="KW-0001">2Fe-2S</keyword>
<feature type="domain" description="Iron-binding zinc finger CDGSH type" evidence="5">
    <location>
        <begin position="9"/>
        <end position="46"/>
    </location>
</feature>
<dbReference type="EMBL" id="PEIB01000005">
    <property type="protein sequence ID" value="RXJ73976.1"/>
    <property type="molecule type" value="Genomic_DNA"/>
</dbReference>
<organism evidence="6 7">
    <name type="scientific">Veronia nyctiphanis</name>
    <dbReference type="NCBI Taxonomy" id="1278244"/>
    <lineage>
        <taxon>Bacteria</taxon>
        <taxon>Pseudomonadati</taxon>
        <taxon>Pseudomonadota</taxon>
        <taxon>Gammaproteobacteria</taxon>
        <taxon>Vibrionales</taxon>
        <taxon>Vibrionaceae</taxon>
        <taxon>Veronia</taxon>
    </lineage>
</organism>
<evidence type="ECO:0000256" key="4">
    <source>
        <dbReference type="ARBA" id="ARBA00023014"/>
    </source>
</evidence>
<sequence length="88" mass="9549">MSKPIVADNKSVRVDLVQGNDYYFCACGRSKSQPFCDGSHTGTSLSPLHFKAERTGPAFLCQCKATGRAPFCDGSHSRYTEDQIGGEI</sequence>
<evidence type="ECO:0000256" key="1">
    <source>
        <dbReference type="ARBA" id="ARBA00022714"/>
    </source>
</evidence>
<evidence type="ECO:0000259" key="5">
    <source>
        <dbReference type="SMART" id="SM00704"/>
    </source>
</evidence>
<name>A0A4Q0YS64_9GAMM</name>
<dbReference type="GO" id="GO:0005737">
    <property type="term" value="C:cytoplasm"/>
    <property type="evidence" value="ECO:0007669"/>
    <property type="project" value="UniProtKB-ARBA"/>
</dbReference>
<dbReference type="GO" id="GO:0051537">
    <property type="term" value="F:2 iron, 2 sulfur cluster binding"/>
    <property type="evidence" value="ECO:0007669"/>
    <property type="project" value="UniProtKB-KW"/>
</dbReference>
<evidence type="ECO:0000256" key="2">
    <source>
        <dbReference type="ARBA" id="ARBA00022723"/>
    </source>
</evidence>
<dbReference type="PANTHER" id="PTHR46491:SF3">
    <property type="entry name" value="CDGSH IRON-SULFUR DOMAIN-CONTAINING PROTEIN 3, MITOCHONDRIAL"/>
    <property type="match status" value="1"/>
</dbReference>
<reference evidence="6 7" key="1">
    <citation type="submission" date="2017-10" db="EMBL/GenBank/DDBJ databases">
        <title>Nyctiphanis sp. nov., isolated from the stomach of the euphausiid Nyctiphanes simplex (Hansen, 1911) in the Gulf of California.</title>
        <authorList>
            <person name="Gomez-Gil B."/>
            <person name="Aguilar-Mendez M."/>
            <person name="Lopez-Cortes A."/>
            <person name="Gomez-Gutierrez J."/>
            <person name="Roque A."/>
            <person name="Lang E."/>
            <person name="Gonzalez-Castillo A."/>
        </authorList>
    </citation>
    <scope>NUCLEOTIDE SEQUENCE [LARGE SCALE GENOMIC DNA]</scope>
    <source>
        <strain evidence="6 7">CAIM 600</strain>
    </source>
</reference>
<dbReference type="GO" id="GO:0046872">
    <property type="term" value="F:metal ion binding"/>
    <property type="evidence" value="ECO:0007669"/>
    <property type="project" value="UniProtKB-KW"/>
</dbReference>
<dbReference type="InterPro" id="IPR052950">
    <property type="entry name" value="CISD"/>
</dbReference>
<dbReference type="AlphaFoldDB" id="A0A4Q0YS64"/>
<dbReference type="Proteomes" id="UP000290287">
    <property type="component" value="Unassembled WGS sequence"/>
</dbReference>
<dbReference type="RefSeq" id="WP_129121650.1">
    <property type="nucleotide sequence ID" value="NZ_PEIB01000005.1"/>
</dbReference>
<evidence type="ECO:0000313" key="7">
    <source>
        <dbReference type="Proteomes" id="UP000290287"/>
    </source>
</evidence>
<dbReference type="Gene3D" id="3.40.5.90">
    <property type="entry name" value="CDGSH iron-sulfur domain, mitoNEET-type"/>
    <property type="match status" value="2"/>
</dbReference>
<protein>
    <recommendedName>
        <fullName evidence="5">Iron-binding zinc finger CDGSH type domain-containing protein</fullName>
    </recommendedName>
</protein>
<accession>A0A4Q0YS64</accession>
<keyword evidence="7" id="KW-1185">Reference proteome</keyword>
<gene>
    <name evidence="6" type="ORF">CS022_06805</name>
</gene>
<dbReference type="Pfam" id="PF09360">
    <property type="entry name" value="zf-CDGSH"/>
    <property type="match status" value="2"/>
</dbReference>
<keyword evidence="4" id="KW-0411">Iron-sulfur</keyword>
<dbReference type="OrthoDB" id="9795032at2"/>
<dbReference type="PANTHER" id="PTHR46491">
    <property type="entry name" value="CDGSH IRON SULFUR DOMAIN PROTEIN HOMOLOG"/>
    <property type="match status" value="1"/>
</dbReference>
<evidence type="ECO:0000313" key="6">
    <source>
        <dbReference type="EMBL" id="RXJ73976.1"/>
    </source>
</evidence>
<keyword evidence="3" id="KW-0408">Iron</keyword>
<comment type="caution">
    <text evidence="6">The sequence shown here is derived from an EMBL/GenBank/DDBJ whole genome shotgun (WGS) entry which is preliminary data.</text>
</comment>